<gene>
    <name evidence="3" type="ORF">SLNSH_01420</name>
</gene>
<organism evidence="3 4">
    <name type="scientific">Alsobacter soli</name>
    <dbReference type="NCBI Taxonomy" id="2109933"/>
    <lineage>
        <taxon>Bacteria</taxon>
        <taxon>Pseudomonadati</taxon>
        <taxon>Pseudomonadota</taxon>
        <taxon>Alphaproteobacteria</taxon>
        <taxon>Hyphomicrobiales</taxon>
        <taxon>Alsobacteraceae</taxon>
        <taxon>Alsobacter</taxon>
    </lineage>
</organism>
<reference evidence="4" key="1">
    <citation type="submission" date="2018-03" db="EMBL/GenBank/DDBJ databases">
        <authorList>
            <person name="Sun L."/>
            <person name="Liu H."/>
            <person name="Chen W."/>
            <person name="Huang K."/>
            <person name="Liu W."/>
            <person name="Gao X."/>
        </authorList>
    </citation>
    <scope>NUCLEOTIDE SEQUENCE [LARGE SCALE GENOMIC DNA]</scope>
    <source>
        <strain evidence="4">SH9</strain>
    </source>
</reference>
<feature type="compositionally biased region" description="Low complexity" evidence="1">
    <location>
        <begin position="291"/>
        <end position="316"/>
    </location>
</feature>
<evidence type="ECO:0000256" key="1">
    <source>
        <dbReference type="SAM" id="MobiDB-lite"/>
    </source>
</evidence>
<feature type="compositionally biased region" description="Pro residues" evidence="1">
    <location>
        <begin position="269"/>
        <end position="290"/>
    </location>
</feature>
<feature type="compositionally biased region" description="Basic and acidic residues" evidence="1">
    <location>
        <begin position="236"/>
        <end position="251"/>
    </location>
</feature>
<dbReference type="AlphaFoldDB" id="A0A2T1HZF4"/>
<keyword evidence="2" id="KW-0732">Signal</keyword>
<evidence type="ECO:0000313" key="4">
    <source>
        <dbReference type="Proteomes" id="UP000239772"/>
    </source>
</evidence>
<name>A0A2T1HZF4_9HYPH</name>
<feature type="compositionally biased region" description="Low complexity" evidence="1">
    <location>
        <begin position="213"/>
        <end position="224"/>
    </location>
</feature>
<dbReference type="Proteomes" id="UP000239772">
    <property type="component" value="Unassembled WGS sequence"/>
</dbReference>
<feature type="signal peptide" evidence="2">
    <location>
        <begin position="1"/>
        <end position="37"/>
    </location>
</feature>
<sequence>MFAYTADGSTASVFRSVLRRSALALVASVALGGSAFAGPQAMLPPPPSDLVKPTQWFGEDSGSSEIADILYSRYGMQRVMRIRATGDLYRADAIDRRGYRVRVTLDGRGRMLDSFVVGSRAYDAPVPLPPRGVPGGERYRYVDPQDGTELPPPGYGRYEQRSYEQRSYGAPSYDQRYARTPESRSFEPDGVNPAPDTLSRERPSTRAPKSRQARNPDAATAPAAPRKPKAVPSLPKTEHAAPAKPAPEKPAETAARPAAPEPEATKPVTPAPMPAPAPTAVPPTTTPPVVAPEKPAAQEPPAVRQAAPAPQRIPEPLVDPKTGQPTGSASGGGSVPAAPLDDSSKKADTPMVPPATLE</sequence>
<feature type="compositionally biased region" description="Basic and acidic residues" evidence="1">
    <location>
        <begin position="176"/>
        <end position="187"/>
    </location>
</feature>
<dbReference type="EMBL" id="PVZS01000001">
    <property type="protein sequence ID" value="PSC07061.1"/>
    <property type="molecule type" value="Genomic_DNA"/>
</dbReference>
<keyword evidence="4" id="KW-1185">Reference proteome</keyword>
<feature type="chain" id="PRO_5015420298" evidence="2">
    <location>
        <begin position="38"/>
        <end position="358"/>
    </location>
</feature>
<comment type="caution">
    <text evidence="3">The sequence shown here is derived from an EMBL/GenBank/DDBJ whole genome shotgun (WGS) entry which is preliminary data.</text>
</comment>
<evidence type="ECO:0000256" key="2">
    <source>
        <dbReference type="SAM" id="SignalP"/>
    </source>
</evidence>
<feature type="region of interest" description="Disordered" evidence="1">
    <location>
        <begin position="123"/>
        <end position="358"/>
    </location>
</feature>
<evidence type="ECO:0000313" key="3">
    <source>
        <dbReference type="EMBL" id="PSC07061.1"/>
    </source>
</evidence>
<accession>A0A2T1HZF4</accession>
<protein>
    <submittedName>
        <fullName evidence="3">Uncharacterized protein</fullName>
    </submittedName>
</protein>
<proteinExistence type="predicted"/>
<feature type="compositionally biased region" description="Low complexity" evidence="1">
    <location>
        <begin position="252"/>
        <end position="268"/>
    </location>
</feature>
<dbReference type="RefSeq" id="WP_106334846.1">
    <property type="nucleotide sequence ID" value="NZ_PVZS01000001.1"/>
</dbReference>